<accession>A0ABQ6IS11</accession>
<dbReference type="Proteomes" id="UP001157126">
    <property type="component" value="Unassembled WGS sequence"/>
</dbReference>
<name>A0ABQ6IS11_9MICO</name>
<proteinExistence type="predicted"/>
<feature type="region of interest" description="Disordered" evidence="1">
    <location>
        <begin position="1"/>
        <end position="24"/>
    </location>
</feature>
<protein>
    <submittedName>
        <fullName evidence="2">Uncharacterized protein</fullName>
    </submittedName>
</protein>
<dbReference type="EMBL" id="BSUO01000001">
    <property type="protein sequence ID" value="GMA40140.1"/>
    <property type="molecule type" value="Genomic_DNA"/>
</dbReference>
<evidence type="ECO:0000313" key="2">
    <source>
        <dbReference type="EMBL" id="GMA40140.1"/>
    </source>
</evidence>
<reference evidence="3" key="1">
    <citation type="journal article" date="2019" name="Int. J. Syst. Evol. Microbiol.">
        <title>The Global Catalogue of Microorganisms (GCM) 10K type strain sequencing project: providing services to taxonomists for standard genome sequencing and annotation.</title>
        <authorList>
            <consortium name="The Broad Institute Genomics Platform"/>
            <consortium name="The Broad Institute Genome Sequencing Center for Infectious Disease"/>
            <person name="Wu L."/>
            <person name="Ma J."/>
        </authorList>
    </citation>
    <scope>NUCLEOTIDE SEQUENCE [LARGE SCALE GENOMIC DNA]</scope>
    <source>
        <strain evidence="3">NBRC 113072</strain>
    </source>
</reference>
<comment type="caution">
    <text evidence="2">The sequence shown here is derived from an EMBL/GenBank/DDBJ whole genome shotgun (WGS) entry which is preliminary data.</text>
</comment>
<sequence length="60" mass="6215">MDVSEGSRSLRDMESTQVTTPVRGTIVTLGGGGFSHADDGRSLIDDHLLELTGVTNPGSA</sequence>
<evidence type="ECO:0000313" key="3">
    <source>
        <dbReference type="Proteomes" id="UP001157126"/>
    </source>
</evidence>
<gene>
    <name evidence="2" type="ORF">GCM10025883_21850</name>
</gene>
<organism evidence="2 3">
    <name type="scientific">Mobilicoccus caccae</name>
    <dbReference type="NCBI Taxonomy" id="1859295"/>
    <lineage>
        <taxon>Bacteria</taxon>
        <taxon>Bacillati</taxon>
        <taxon>Actinomycetota</taxon>
        <taxon>Actinomycetes</taxon>
        <taxon>Micrococcales</taxon>
        <taxon>Dermatophilaceae</taxon>
        <taxon>Mobilicoccus</taxon>
    </lineage>
</organism>
<keyword evidence="3" id="KW-1185">Reference proteome</keyword>
<evidence type="ECO:0000256" key="1">
    <source>
        <dbReference type="SAM" id="MobiDB-lite"/>
    </source>
</evidence>